<dbReference type="Pfam" id="PF10544">
    <property type="entry name" value="T5orf172"/>
    <property type="match status" value="1"/>
</dbReference>
<dbReference type="InterPro" id="IPR053006">
    <property type="entry name" value="Meiosis_regulatory"/>
</dbReference>
<dbReference type="InterPro" id="IPR018306">
    <property type="entry name" value="Phage_T5_Orf172_DNA-bd"/>
</dbReference>
<accession>A0A9P9DV15</accession>
<organism evidence="3 4">
    <name type="scientific">Dendryphion nanum</name>
    <dbReference type="NCBI Taxonomy" id="256645"/>
    <lineage>
        <taxon>Eukaryota</taxon>
        <taxon>Fungi</taxon>
        <taxon>Dikarya</taxon>
        <taxon>Ascomycota</taxon>
        <taxon>Pezizomycotina</taxon>
        <taxon>Dothideomycetes</taxon>
        <taxon>Pleosporomycetidae</taxon>
        <taxon>Pleosporales</taxon>
        <taxon>Torulaceae</taxon>
        <taxon>Dendryphion</taxon>
    </lineage>
</organism>
<gene>
    <name evidence="3" type="ORF">B0J11DRAFT_558903</name>
</gene>
<dbReference type="AlphaFoldDB" id="A0A9P9DV15"/>
<dbReference type="OrthoDB" id="3511049at2759"/>
<evidence type="ECO:0000313" key="4">
    <source>
        <dbReference type="Proteomes" id="UP000700596"/>
    </source>
</evidence>
<dbReference type="PANTHER" id="PTHR28094:SF1">
    <property type="entry name" value="MEIOTICALLY UP-REGULATED GENE 113 PROTEIN"/>
    <property type="match status" value="1"/>
</dbReference>
<evidence type="ECO:0000256" key="1">
    <source>
        <dbReference type="SAM" id="MobiDB-lite"/>
    </source>
</evidence>
<dbReference type="EMBL" id="JAGMWT010000007">
    <property type="protein sequence ID" value="KAH7125564.1"/>
    <property type="molecule type" value="Genomic_DNA"/>
</dbReference>
<proteinExistence type="predicted"/>
<feature type="region of interest" description="Disordered" evidence="1">
    <location>
        <begin position="220"/>
        <end position="249"/>
    </location>
</feature>
<comment type="caution">
    <text evidence="3">The sequence shown here is derived from an EMBL/GenBank/DDBJ whole genome shotgun (WGS) entry which is preliminary data.</text>
</comment>
<reference evidence="3" key="1">
    <citation type="journal article" date="2021" name="Nat. Commun.">
        <title>Genetic determinants of endophytism in the Arabidopsis root mycobiome.</title>
        <authorList>
            <person name="Mesny F."/>
            <person name="Miyauchi S."/>
            <person name="Thiergart T."/>
            <person name="Pickel B."/>
            <person name="Atanasova L."/>
            <person name="Karlsson M."/>
            <person name="Huettel B."/>
            <person name="Barry K.W."/>
            <person name="Haridas S."/>
            <person name="Chen C."/>
            <person name="Bauer D."/>
            <person name="Andreopoulos W."/>
            <person name="Pangilinan J."/>
            <person name="LaButti K."/>
            <person name="Riley R."/>
            <person name="Lipzen A."/>
            <person name="Clum A."/>
            <person name="Drula E."/>
            <person name="Henrissat B."/>
            <person name="Kohler A."/>
            <person name="Grigoriev I.V."/>
            <person name="Martin F.M."/>
            <person name="Hacquard S."/>
        </authorList>
    </citation>
    <scope>NUCLEOTIDE SEQUENCE</scope>
    <source>
        <strain evidence="3">MPI-CAGE-CH-0243</strain>
    </source>
</reference>
<dbReference type="Proteomes" id="UP000700596">
    <property type="component" value="Unassembled WGS sequence"/>
</dbReference>
<name>A0A9P9DV15_9PLEO</name>
<evidence type="ECO:0000259" key="2">
    <source>
        <dbReference type="Pfam" id="PF10544"/>
    </source>
</evidence>
<dbReference type="PANTHER" id="PTHR28094">
    <property type="entry name" value="MEIOTICALLY UP-REGULATED GENE 113 PROTEIN"/>
    <property type="match status" value="1"/>
</dbReference>
<evidence type="ECO:0000313" key="3">
    <source>
        <dbReference type="EMBL" id="KAH7125564.1"/>
    </source>
</evidence>
<keyword evidence="4" id="KW-1185">Reference proteome</keyword>
<sequence>MRHLPMSPPNSPPQNKLTISEALEQHEDGYQSSGHTRHSLCIPQNNPQNLSSMILNEAKIRGGKNQITASGLRSQLDLDSYRCGAPKSNGEHCRTPIHGQTKSDRPCLTFVLELGKLVKLPRIEAWDTIVRVQITKVLDGTHCRNKIVGRKVQNCGKAVDEIVRRESFSDDDNLHDLLEVLAGNIYCHLHTGDQCHQQVLLWKSSIIDIRNDIDVKPVPDIEEVKPEGPKHRTQASRNDETKSLPPNTNDHLAQKQCELPQSNRLRLVNSHLDADPATYWPEEYDNSPFEIIRRCERLSDYKSSYNLIQKEIIRVLEAKERLKGHVYMYEVEGNKGYVKIGYTTRTLKERHEEWEFDCNRKPTVLYPIPMDCAIPIPNAQRVDALCHAELHHRRTTIRCKGC</sequence>
<protein>
    <recommendedName>
        <fullName evidence="2">Bacteriophage T5 Orf172 DNA-binding domain-containing protein</fullName>
    </recommendedName>
</protein>
<feature type="domain" description="Bacteriophage T5 Orf172 DNA-binding" evidence="2">
    <location>
        <begin position="324"/>
        <end position="401"/>
    </location>
</feature>
<feature type="compositionally biased region" description="Basic and acidic residues" evidence="1">
    <location>
        <begin position="220"/>
        <end position="230"/>
    </location>
</feature>